<proteinExistence type="predicted"/>
<dbReference type="AlphaFoldDB" id="A0A0A8YVQ4"/>
<sequence length="34" mass="4043">MPKVLEHDRGYSLRSRLNCLFCLLGRTHSYYQAN</sequence>
<name>A0A0A8YVQ4_ARUDO</name>
<organism evidence="1">
    <name type="scientific">Arundo donax</name>
    <name type="common">Giant reed</name>
    <name type="synonym">Donax arundinaceus</name>
    <dbReference type="NCBI Taxonomy" id="35708"/>
    <lineage>
        <taxon>Eukaryota</taxon>
        <taxon>Viridiplantae</taxon>
        <taxon>Streptophyta</taxon>
        <taxon>Embryophyta</taxon>
        <taxon>Tracheophyta</taxon>
        <taxon>Spermatophyta</taxon>
        <taxon>Magnoliopsida</taxon>
        <taxon>Liliopsida</taxon>
        <taxon>Poales</taxon>
        <taxon>Poaceae</taxon>
        <taxon>PACMAD clade</taxon>
        <taxon>Arundinoideae</taxon>
        <taxon>Arundineae</taxon>
        <taxon>Arundo</taxon>
    </lineage>
</organism>
<protein>
    <submittedName>
        <fullName evidence="1">Uncharacterized protein</fullName>
    </submittedName>
</protein>
<dbReference type="EMBL" id="GBRH01271213">
    <property type="protein sequence ID" value="JAD26682.1"/>
    <property type="molecule type" value="Transcribed_RNA"/>
</dbReference>
<accession>A0A0A8YVQ4</accession>
<reference evidence="1" key="2">
    <citation type="journal article" date="2015" name="Data Brief">
        <title>Shoot transcriptome of the giant reed, Arundo donax.</title>
        <authorList>
            <person name="Barrero R.A."/>
            <person name="Guerrero F.D."/>
            <person name="Moolhuijzen P."/>
            <person name="Goolsby J.A."/>
            <person name="Tidwell J."/>
            <person name="Bellgard S.E."/>
            <person name="Bellgard M.I."/>
        </authorList>
    </citation>
    <scope>NUCLEOTIDE SEQUENCE</scope>
    <source>
        <tissue evidence="1">Shoot tissue taken approximately 20 cm above the soil surface</tissue>
    </source>
</reference>
<evidence type="ECO:0000313" key="1">
    <source>
        <dbReference type="EMBL" id="JAD26682.1"/>
    </source>
</evidence>
<reference evidence="1" key="1">
    <citation type="submission" date="2014-09" db="EMBL/GenBank/DDBJ databases">
        <authorList>
            <person name="Magalhaes I.L.F."/>
            <person name="Oliveira U."/>
            <person name="Santos F.R."/>
            <person name="Vidigal T.H.D.A."/>
            <person name="Brescovit A.D."/>
            <person name="Santos A.J."/>
        </authorList>
    </citation>
    <scope>NUCLEOTIDE SEQUENCE</scope>
    <source>
        <tissue evidence="1">Shoot tissue taken approximately 20 cm above the soil surface</tissue>
    </source>
</reference>